<dbReference type="CDD" id="cd05195">
    <property type="entry name" value="enoyl_red"/>
    <property type="match status" value="1"/>
</dbReference>
<name>A0A146F313_ASPKA</name>
<dbReference type="Pfam" id="PF13602">
    <property type="entry name" value="ADH_zinc_N_2"/>
    <property type="match status" value="1"/>
</dbReference>
<dbReference type="Proteomes" id="UP000075230">
    <property type="component" value="Unassembled WGS sequence"/>
</dbReference>
<dbReference type="PANTHER" id="PTHR43775">
    <property type="entry name" value="FATTY ACID SYNTHASE"/>
    <property type="match status" value="1"/>
</dbReference>
<evidence type="ECO:0000313" key="5">
    <source>
        <dbReference type="Proteomes" id="UP000075230"/>
    </source>
</evidence>
<accession>A0A146F313</accession>
<keyword evidence="1" id="KW-0808">Transferase</keyword>
<gene>
    <name evidence="4" type="ORF">RIB2604_00801350</name>
</gene>
<dbReference type="AlphaFoldDB" id="A0A146F313"/>
<dbReference type="SMART" id="SM00822">
    <property type="entry name" value="PKS_KR"/>
    <property type="match status" value="1"/>
</dbReference>
<dbReference type="InterPro" id="IPR013968">
    <property type="entry name" value="PKS_KR"/>
</dbReference>
<dbReference type="VEuPathDB" id="FungiDB:ASPFODRAFT_142034"/>
<proteinExistence type="predicted"/>
<dbReference type="Gene3D" id="3.40.50.720">
    <property type="entry name" value="NAD(P)-binding Rossmann-like Domain"/>
    <property type="match status" value="2"/>
</dbReference>
<dbReference type="SUPFAM" id="SSF53335">
    <property type="entry name" value="S-adenosyl-L-methionine-dependent methyltransferases"/>
    <property type="match status" value="1"/>
</dbReference>
<dbReference type="PANTHER" id="PTHR43775:SF49">
    <property type="entry name" value="SYNTHASE, PUTATIVE (JCVI)-RELATED"/>
    <property type="match status" value="1"/>
</dbReference>
<reference evidence="5" key="2">
    <citation type="submission" date="2016-02" db="EMBL/GenBank/DDBJ databases">
        <title>Genome sequencing of Aspergillus luchuensis NBRC 4314.</title>
        <authorList>
            <person name="Yamada O."/>
        </authorList>
    </citation>
    <scope>NUCLEOTIDE SEQUENCE [LARGE SCALE GENOMIC DNA]</scope>
    <source>
        <strain evidence="5">RIB 2604</strain>
    </source>
</reference>
<dbReference type="SUPFAM" id="SSF50129">
    <property type="entry name" value="GroES-like"/>
    <property type="match status" value="1"/>
</dbReference>
<dbReference type="InterPro" id="IPR009081">
    <property type="entry name" value="PP-bd_ACP"/>
</dbReference>
<dbReference type="Gene3D" id="3.40.50.150">
    <property type="entry name" value="Vaccinia Virus protein VP39"/>
    <property type="match status" value="1"/>
</dbReference>
<dbReference type="Pfam" id="PF08659">
    <property type="entry name" value="KR"/>
    <property type="match status" value="1"/>
</dbReference>
<dbReference type="InterPro" id="IPR050091">
    <property type="entry name" value="PKS_NRPS_Biosynth_Enz"/>
</dbReference>
<dbReference type="InterPro" id="IPR036736">
    <property type="entry name" value="ACP-like_sf"/>
</dbReference>
<dbReference type="InterPro" id="IPR013154">
    <property type="entry name" value="ADH-like_N"/>
</dbReference>
<dbReference type="SUPFAM" id="SSF47336">
    <property type="entry name" value="ACP-like"/>
    <property type="match status" value="1"/>
</dbReference>
<sequence>MALSSLRSPTGAQLFSRYVFTDISAGFFVTAQEKFKGQANMEYRTLDITRDPTEQGFEEHSFDLIIASNGALPGWWLGENDGRPDKPYISGEEWDKKLRAAGFTGGETIERDLEGSVQPLFTIISRPVQEPITDREVTILASNPEEAGWPGDVAACFRRRGYEVHWSTLDGSPCNNQNIVSLLEVDNPYFTQSSQEEFLVLQRFLMQSKGCRILWVAQPSTLSCTDPRFSIIHGLARVLRRELLLDLSLLEMDTDGKPAPETIIDLHEKIQQAREIPDTDLEYEFILDGGVVHTARSYRTSLSDQLTTHPPIDTPRKLGIQQVGLTSTLQWVPGVVPLQLESGEVEVEMSYVGLNFKDTLVAMGLIGNPNDMGLEATGVVRRVAPDVIDLAPGDRVGAMGTGLFCNRTVLRREALSKLPDSLALEDGKMSTNWPIQSVLIHSAAGGVGIAAINICKMLGATIYATVGNEEKAEYLVNTHGIPRAQIFHSRNTSFLPDIMRATNGRGVDIVLNSLSGELLHASWECVAAYGKMIEIGRRDILSHGMLSLTPFAEDRSFHAVNLANVSRDRPDIAISTVRTCFELFQNGQIQPIRPVHVFDTTQVKEAFRYLQTGKHMGKVVIQMTPDPAQLPCAPVKSKTSCPSDASYLIVGGLGGIGKSVSRWLVEHGAREIVYLSPSAEKDEHRKFLKELEVQGCHVSCVAGTVTDPADVQRAIGKCTNRLTGVVQMALNLQDRTFEHMTPEEWDSGLAPKVTGTWNLHTATQGMDLSFFVMFGSIAGSAGSLGQANYAASNTFLTGLATYRRQRGLAASVLNLGPVEDVGIISERSDLAQTTSVASAQPITERAVLDVFQVSIEDSLPNQQCSGILDVGISNKTGKSESAPLMRLWGRDARFAMHSNLGQASMDEGMDGPEHRLREFLNNVHQDPSLLNKAEAITEFKRNMAHLIAGTISNGRKLTDEEAAGFAIDSLVAIEMRSWVRRIIHLDVPLSEITKAGNLGSLADHIVKLLRAQYKLGSVGE</sequence>
<evidence type="ECO:0000256" key="2">
    <source>
        <dbReference type="ARBA" id="ARBA00023268"/>
    </source>
</evidence>
<comment type="caution">
    <text evidence="4">The sequence shown here is derived from an EMBL/GenBank/DDBJ whole genome shotgun (WGS) entry which is preliminary data.</text>
</comment>
<dbReference type="PROSITE" id="PS50075">
    <property type="entry name" value="CARRIER"/>
    <property type="match status" value="1"/>
</dbReference>
<evidence type="ECO:0000256" key="1">
    <source>
        <dbReference type="ARBA" id="ARBA00022679"/>
    </source>
</evidence>
<evidence type="ECO:0000259" key="3">
    <source>
        <dbReference type="PROSITE" id="PS50075"/>
    </source>
</evidence>
<reference evidence="4 5" key="1">
    <citation type="journal article" date="2016" name="DNA Res.">
        <title>Genome sequence of Aspergillus luchuensis NBRC 4314.</title>
        <authorList>
            <person name="Yamada O."/>
            <person name="Machida M."/>
            <person name="Hosoyama A."/>
            <person name="Goto M."/>
            <person name="Takahashi T."/>
            <person name="Futagami T."/>
            <person name="Yamagata Y."/>
            <person name="Takeuchi M."/>
            <person name="Kobayashi T."/>
            <person name="Koike H."/>
            <person name="Abe K."/>
            <person name="Asai K."/>
            <person name="Arita M."/>
            <person name="Fujita N."/>
            <person name="Fukuda K."/>
            <person name="Higa K."/>
            <person name="Horikawa H."/>
            <person name="Ishikawa T."/>
            <person name="Jinno K."/>
            <person name="Kato Y."/>
            <person name="Kirimura K."/>
            <person name="Mizutani O."/>
            <person name="Nakasone K."/>
            <person name="Sano M."/>
            <person name="Shiraishi Y."/>
            <person name="Tsukahara M."/>
            <person name="Gomi K."/>
        </authorList>
    </citation>
    <scope>NUCLEOTIDE SEQUENCE [LARGE SCALE GENOMIC DNA]</scope>
    <source>
        <strain evidence="4 5">RIB 2604</strain>
    </source>
</reference>
<dbReference type="GO" id="GO:0006633">
    <property type="term" value="P:fatty acid biosynthetic process"/>
    <property type="evidence" value="ECO:0007669"/>
    <property type="project" value="TreeGrafter"/>
</dbReference>
<dbReference type="GO" id="GO:0044550">
    <property type="term" value="P:secondary metabolite biosynthetic process"/>
    <property type="evidence" value="ECO:0007669"/>
    <property type="project" value="TreeGrafter"/>
</dbReference>
<dbReference type="SUPFAM" id="SSF51735">
    <property type="entry name" value="NAD(P)-binding Rossmann-fold domains"/>
    <property type="match status" value="2"/>
</dbReference>
<dbReference type="GO" id="GO:0004312">
    <property type="term" value="F:fatty acid synthase activity"/>
    <property type="evidence" value="ECO:0007669"/>
    <property type="project" value="TreeGrafter"/>
</dbReference>
<dbReference type="SMART" id="SM00829">
    <property type="entry name" value="PKS_ER"/>
    <property type="match status" value="1"/>
</dbReference>
<protein>
    <submittedName>
        <fullName evidence="4">Polyketide synthase</fullName>
    </submittedName>
</protein>
<dbReference type="InterPro" id="IPR020843">
    <property type="entry name" value="ER"/>
</dbReference>
<organism evidence="4 5">
    <name type="scientific">Aspergillus kawachii</name>
    <name type="common">White koji mold</name>
    <name type="synonym">Aspergillus awamori var. kawachi</name>
    <dbReference type="NCBI Taxonomy" id="1069201"/>
    <lineage>
        <taxon>Eukaryota</taxon>
        <taxon>Fungi</taxon>
        <taxon>Dikarya</taxon>
        <taxon>Ascomycota</taxon>
        <taxon>Pezizomycotina</taxon>
        <taxon>Eurotiomycetes</taxon>
        <taxon>Eurotiomycetidae</taxon>
        <taxon>Eurotiales</taxon>
        <taxon>Aspergillaceae</taxon>
        <taxon>Aspergillus</taxon>
        <taxon>Aspergillus subgen. Circumdati</taxon>
    </lineage>
</organism>
<dbReference type="Pfam" id="PF08240">
    <property type="entry name" value="ADH_N"/>
    <property type="match status" value="1"/>
</dbReference>
<dbReference type="InterPro" id="IPR036291">
    <property type="entry name" value="NAD(P)-bd_dom_sf"/>
</dbReference>
<dbReference type="EMBL" id="BCWF01000008">
    <property type="protein sequence ID" value="GAT20664.1"/>
    <property type="molecule type" value="Genomic_DNA"/>
</dbReference>
<dbReference type="InterPro" id="IPR057326">
    <property type="entry name" value="KR_dom"/>
</dbReference>
<dbReference type="InterPro" id="IPR011032">
    <property type="entry name" value="GroES-like_sf"/>
</dbReference>
<feature type="domain" description="Carrier" evidence="3">
    <location>
        <begin position="934"/>
        <end position="1009"/>
    </location>
</feature>
<dbReference type="InterPro" id="IPR029063">
    <property type="entry name" value="SAM-dependent_MTases_sf"/>
</dbReference>
<dbReference type="Gene3D" id="3.90.180.10">
    <property type="entry name" value="Medium-chain alcohol dehydrogenases, catalytic domain"/>
    <property type="match status" value="1"/>
</dbReference>
<evidence type="ECO:0000313" key="4">
    <source>
        <dbReference type="EMBL" id="GAT20664.1"/>
    </source>
</evidence>
<keyword evidence="2" id="KW-0511">Multifunctional enzyme</keyword>
<dbReference type="GO" id="GO:0016491">
    <property type="term" value="F:oxidoreductase activity"/>
    <property type="evidence" value="ECO:0007669"/>
    <property type="project" value="InterPro"/>
</dbReference>